<dbReference type="EMBL" id="JABBWD010000007">
    <property type="protein sequence ID" value="KAG1780874.1"/>
    <property type="molecule type" value="Genomic_DNA"/>
</dbReference>
<feature type="chain" id="PRO_5040146806" evidence="2">
    <location>
        <begin position="23"/>
        <end position="239"/>
    </location>
</feature>
<evidence type="ECO:0000256" key="1">
    <source>
        <dbReference type="SAM" id="MobiDB-lite"/>
    </source>
</evidence>
<feature type="signal peptide" evidence="2">
    <location>
        <begin position="1"/>
        <end position="22"/>
    </location>
</feature>
<gene>
    <name evidence="3" type="ORF">EV702DRAFT_963191</name>
</gene>
<feature type="compositionally biased region" description="Acidic residues" evidence="1">
    <location>
        <begin position="225"/>
        <end position="239"/>
    </location>
</feature>
<sequence length="239" mass="27445">MTVNSLATTSAAFLFTLSPVCSTSQVPMYMPQIVSLLQYKRYSEILNRPATTEAEHKLQVALQESGQREEETKRQMIGLQAASVLQIRYCDQVRGQLAAQEEKAGRKKGTRLVGDSLPHMLTGDVFVAQVITHKNAMEAEAREKEMRAKRRAECSEELAHWKREEIERKERNKATRANFEAQKAEWDAERDLAKLEKQRPWWNKPKMGAIEKPVLRPERVQPEVYDSEQEDDDGEEEDG</sequence>
<accession>A0A9P7A1Q8</accession>
<keyword evidence="4" id="KW-1185">Reference proteome</keyword>
<reference evidence="3" key="1">
    <citation type="journal article" date="2020" name="New Phytol.">
        <title>Comparative genomics reveals dynamic genome evolution in host specialist ectomycorrhizal fungi.</title>
        <authorList>
            <person name="Lofgren L.A."/>
            <person name="Nguyen N.H."/>
            <person name="Vilgalys R."/>
            <person name="Ruytinx J."/>
            <person name="Liao H.L."/>
            <person name="Branco S."/>
            <person name="Kuo A."/>
            <person name="LaButti K."/>
            <person name="Lipzen A."/>
            <person name="Andreopoulos W."/>
            <person name="Pangilinan J."/>
            <person name="Riley R."/>
            <person name="Hundley H."/>
            <person name="Na H."/>
            <person name="Barry K."/>
            <person name="Grigoriev I.V."/>
            <person name="Stajich J.E."/>
            <person name="Kennedy P.G."/>
        </authorList>
    </citation>
    <scope>NUCLEOTIDE SEQUENCE</scope>
    <source>
        <strain evidence="3">DOB743</strain>
    </source>
</reference>
<dbReference type="Proteomes" id="UP000714275">
    <property type="component" value="Unassembled WGS sequence"/>
</dbReference>
<dbReference type="AlphaFoldDB" id="A0A9P7A1Q8"/>
<dbReference type="OrthoDB" id="2668279at2759"/>
<name>A0A9P7A1Q8_9AGAM</name>
<evidence type="ECO:0000313" key="3">
    <source>
        <dbReference type="EMBL" id="KAG1780874.1"/>
    </source>
</evidence>
<keyword evidence="2" id="KW-0732">Signal</keyword>
<feature type="region of interest" description="Disordered" evidence="1">
    <location>
        <begin position="209"/>
        <end position="239"/>
    </location>
</feature>
<protein>
    <submittedName>
        <fullName evidence="3">Uncharacterized protein</fullName>
    </submittedName>
</protein>
<evidence type="ECO:0000256" key="2">
    <source>
        <dbReference type="SAM" id="SignalP"/>
    </source>
</evidence>
<organism evidence="3 4">
    <name type="scientific">Suillus placidus</name>
    <dbReference type="NCBI Taxonomy" id="48579"/>
    <lineage>
        <taxon>Eukaryota</taxon>
        <taxon>Fungi</taxon>
        <taxon>Dikarya</taxon>
        <taxon>Basidiomycota</taxon>
        <taxon>Agaricomycotina</taxon>
        <taxon>Agaricomycetes</taxon>
        <taxon>Agaricomycetidae</taxon>
        <taxon>Boletales</taxon>
        <taxon>Suillineae</taxon>
        <taxon>Suillaceae</taxon>
        <taxon>Suillus</taxon>
    </lineage>
</organism>
<evidence type="ECO:0000313" key="4">
    <source>
        <dbReference type="Proteomes" id="UP000714275"/>
    </source>
</evidence>
<proteinExistence type="predicted"/>
<comment type="caution">
    <text evidence="3">The sequence shown here is derived from an EMBL/GenBank/DDBJ whole genome shotgun (WGS) entry which is preliminary data.</text>
</comment>